<dbReference type="KEGG" id="pdio:PDMSB3_2991.1"/>
<feature type="transmembrane region" description="Helical" evidence="4">
    <location>
        <begin position="184"/>
        <end position="204"/>
    </location>
</feature>
<dbReference type="SUPFAM" id="SSF103473">
    <property type="entry name" value="MFS general substrate transporter"/>
    <property type="match status" value="1"/>
</dbReference>
<dbReference type="EMBL" id="LR699554">
    <property type="protein sequence ID" value="VVD34275.1"/>
    <property type="molecule type" value="Genomic_DNA"/>
</dbReference>
<name>A0A5Q4ZKS5_9BURK</name>
<evidence type="ECO:0000313" key="6">
    <source>
        <dbReference type="EMBL" id="VVD34275.1"/>
    </source>
</evidence>
<gene>
    <name evidence="6" type="ORF">PDMSB3_2991</name>
</gene>
<feature type="transmembrane region" description="Helical" evidence="4">
    <location>
        <begin position="321"/>
        <end position="343"/>
    </location>
</feature>
<organism evidence="6 7">
    <name type="scientific">Paraburkholderia dioscoreae</name>
    <dbReference type="NCBI Taxonomy" id="2604047"/>
    <lineage>
        <taxon>Bacteria</taxon>
        <taxon>Pseudomonadati</taxon>
        <taxon>Pseudomonadota</taxon>
        <taxon>Betaproteobacteria</taxon>
        <taxon>Burkholderiales</taxon>
        <taxon>Burkholderiaceae</taxon>
        <taxon>Paraburkholderia</taxon>
    </lineage>
</organism>
<dbReference type="InterPro" id="IPR036259">
    <property type="entry name" value="MFS_trans_sf"/>
</dbReference>
<feature type="transmembrane region" description="Helical" evidence="4">
    <location>
        <begin position="117"/>
        <end position="139"/>
    </location>
</feature>
<keyword evidence="3 4" id="KW-0472">Membrane</keyword>
<dbReference type="Pfam" id="PF06779">
    <property type="entry name" value="MFS_4"/>
    <property type="match status" value="1"/>
</dbReference>
<dbReference type="PROSITE" id="PS50850">
    <property type="entry name" value="MFS"/>
    <property type="match status" value="1"/>
</dbReference>
<dbReference type="InterPro" id="IPR010645">
    <property type="entry name" value="MFS_4"/>
</dbReference>
<evidence type="ECO:0000259" key="5">
    <source>
        <dbReference type="PROSITE" id="PS50850"/>
    </source>
</evidence>
<dbReference type="Proteomes" id="UP000325811">
    <property type="component" value="Chromosome II"/>
</dbReference>
<feature type="transmembrane region" description="Helical" evidence="4">
    <location>
        <begin position="59"/>
        <end position="80"/>
    </location>
</feature>
<keyword evidence="7" id="KW-1185">Reference proteome</keyword>
<sequence length="408" mass="41924">MPIKTLDASTSRPTEAARRLPTLTLAAALSLGSAIALGLARFAYALLLPSMKLDLGWSFAQAGAMNTANALGYLLGALAFPRLAHRWSAGTLFGGGCVATALLMAGSGLFADTHSLLGLRVVTGVSSAAIFISGGVLAARLASARPRDAGLVLGLYYGGTGWGIVASSVLVPLTIFNVAHGWQFAWFALALACAVFSTVAIGAARKIESVHATGASAGHSYSATEASRWPRFSPALAGYGLFGVGYIGYMTFIVALLRNAGMSAVVVTGFYLLLGVATVVSARVWSSLLDRMRGGQALAVLNTLLAIATLLPALFTQPWVAFASGLLFGATFLSAVASTTAFVRHNLPASHWAKGISAFTIVFAFGQIVGPMVIGWVSDGAGLARGLVYSALLLAAGAVLAACQKPLR</sequence>
<dbReference type="GO" id="GO:0022857">
    <property type="term" value="F:transmembrane transporter activity"/>
    <property type="evidence" value="ECO:0007669"/>
    <property type="project" value="InterPro"/>
</dbReference>
<evidence type="ECO:0000256" key="3">
    <source>
        <dbReference type="ARBA" id="ARBA00023136"/>
    </source>
</evidence>
<keyword evidence="1 4" id="KW-0812">Transmembrane</keyword>
<dbReference type="PANTHER" id="PTHR23537">
    <property type="match status" value="1"/>
</dbReference>
<accession>A0A5Q4ZKS5</accession>
<evidence type="ECO:0000256" key="1">
    <source>
        <dbReference type="ARBA" id="ARBA00022692"/>
    </source>
</evidence>
<feature type="transmembrane region" description="Helical" evidence="4">
    <location>
        <begin position="20"/>
        <end position="47"/>
    </location>
</feature>
<proteinExistence type="predicted"/>
<feature type="transmembrane region" description="Helical" evidence="4">
    <location>
        <begin position="297"/>
        <end position="315"/>
    </location>
</feature>
<evidence type="ECO:0000313" key="7">
    <source>
        <dbReference type="Proteomes" id="UP000325811"/>
    </source>
</evidence>
<dbReference type="RefSeq" id="WP_165189725.1">
    <property type="nucleotide sequence ID" value="NZ_LR699554.1"/>
</dbReference>
<dbReference type="AlphaFoldDB" id="A0A5Q4ZKS5"/>
<dbReference type="InterPro" id="IPR020846">
    <property type="entry name" value="MFS_dom"/>
</dbReference>
<feature type="transmembrane region" description="Helical" evidence="4">
    <location>
        <begin position="383"/>
        <end position="403"/>
    </location>
</feature>
<feature type="transmembrane region" description="Helical" evidence="4">
    <location>
        <begin position="263"/>
        <end position="285"/>
    </location>
</feature>
<dbReference type="Gene3D" id="1.20.1250.20">
    <property type="entry name" value="MFS general substrate transporter like domains"/>
    <property type="match status" value="1"/>
</dbReference>
<dbReference type="PANTHER" id="PTHR23537:SF1">
    <property type="entry name" value="SUGAR TRANSPORTER"/>
    <property type="match status" value="1"/>
</dbReference>
<feature type="transmembrane region" description="Helical" evidence="4">
    <location>
        <begin position="236"/>
        <end position="257"/>
    </location>
</feature>
<protein>
    <submittedName>
        <fullName evidence="6">Arabinose efflux permease family protein</fullName>
    </submittedName>
</protein>
<feature type="transmembrane region" description="Helical" evidence="4">
    <location>
        <begin position="151"/>
        <end position="178"/>
    </location>
</feature>
<feature type="transmembrane region" description="Helical" evidence="4">
    <location>
        <begin position="355"/>
        <end position="377"/>
    </location>
</feature>
<dbReference type="GO" id="GO:0005886">
    <property type="term" value="C:plasma membrane"/>
    <property type="evidence" value="ECO:0007669"/>
    <property type="project" value="TreeGrafter"/>
</dbReference>
<keyword evidence="2 4" id="KW-1133">Transmembrane helix</keyword>
<evidence type="ECO:0000256" key="4">
    <source>
        <dbReference type="SAM" id="Phobius"/>
    </source>
</evidence>
<reference evidence="6 7" key="1">
    <citation type="submission" date="2019-08" db="EMBL/GenBank/DDBJ databases">
        <authorList>
            <person name="Herpell B J."/>
        </authorList>
    </citation>
    <scope>NUCLEOTIDE SEQUENCE [LARGE SCALE GENOMIC DNA]</scope>
    <source>
        <strain evidence="7">Msb3</strain>
    </source>
</reference>
<feature type="domain" description="Major facilitator superfamily (MFS) profile" evidence="5">
    <location>
        <begin position="22"/>
        <end position="408"/>
    </location>
</feature>
<feature type="transmembrane region" description="Helical" evidence="4">
    <location>
        <begin position="92"/>
        <end position="111"/>
    </location>
</feature>
<evidence type="ECO:0000256" key="2">
    <source>
        <dbReference type="ARBA" id="ARBA00022989"/>
    </source>
</evidence>